<dbReference type="CDD" id="cd04301">
    <property type="entry name" value="NAT_SF"/>
    <property type="match status" value="1"/>
</dbReference>
<dbReference type="Pfam" id="PF13673">
    <property type="entry name" value="Acetyltransf_10"/>
    <property type="match status" value="1"/>
</dbReference>
<sequence length="168" mass="19363">MNITSVMFATPEYDELVAMRIATLYEPLNAEITVEHFAKEYKDVHLRVQNDQSVLIAAVVAKVCEEEDEFMNKRKICLLRQVVVRKDLQGTGLGREVLESIEKLLISKGYKEIRLHAHVGVLDFYTKFGYVKHGKEFTDYGIQLHIMKKKIQKKSEKLEKLEAEGAAY</sequence>
<gene>
    <name evidence="2" type="ORF">HELGO_WM60027</name>
</gene>
<dbReference type="Gene3D" id="3.40.630.30">
    <property type="match status" value="1"/>
</dbReference>
<dbReference type="GO" id="GO:0016747">
    <property type="term" value="F:acyltransferase activity, transferring groups other than amino-acyl groups"/>
    <property type="evidence" value="ECO:0007669"/>
    <property type="project" value="InterPro"/>
</dbReference>
<feature type="domain" description="N-acetyltransferase" evidence="1">
    <location>
        <begin position="1"/>
        <end position="152"/>
    </location>
</feature>
<proteinExistence type="predicted"/>
<dbReference type="InterPro" id="IPR016181">
    <property type="entry name" value="Acyl_CoA_acyltransferase"/>
</dbReference>
<organism evidence="2">
    <name type="scientific">uncultured Aureispira sp</name>
    <dbReference type="NCBI Taxonomy" id="1331704"/>
    <lineage>
        <taxon>Bacteria</taxon>
        <taxon>Pseudomonadati</taxon>
        <taxon>Bacteroidota</taxon>
        <taxon>Saprospiria</taxon>
        <taxon>Saprospirales</taxon>
        <taxon>Saprospiraceae</taxon>
        <taxon>Aureispira</taxon>
        <taxon>environmental samples</taxon>
    </lineage>
</organism>
<dbReference type="AlphaFoldDB" id="A0A6S6UC62"/>
<reference evidence="2" key="1">
    <citation type="submission" date="2020-01" db="EMBL/GenBank/DDBJ databases">
        <authorList>
            <person name="Meier V. D."/>
            <person name="Meier V D."/>
        </authorList>
    </citation>
    <scope>NUCLEOTIDE SEQUENCE</scope>
    <source>
        <strain evidence="2">HLG_WM_MAG_10</strain>
    </source>
</reference>
<dbReference type="PROSITE" id="PS51186">
    <property type="entry name" value="GNAT"/>
    <property type="match status" value="1"/>
</dbReference>
<evidence type="ECO:0000313" key="2">
    <source>
        <dbReference type="EMBL" id="CAA6829439.1"/>
    </source>
</evidence>
<dbReference type="EMBL" id="CACVAQ010000491">
    <property type="protein sequence ID" value="CAA6829439.1"/>
    <property type="molecule type" value="Genomic_DNA"/>
</dbReference>
<evidence type="ECO:0000259" key="1">
    <source>
        <dbReference type="PROSITE" id="PS51186"/>
    </source>
</evidence>
<accession>A0A6S6UC62</accession>
<dbReference type="SUPFAM" id="SSF55729">
    <property type="entry name" value="Acyl-CoA N-acyltransferases (Nat)"/>
    <property type="match status" value="1"/>
</dbReference>
<name>A0A6S6UC62_9BACT</name>
<dbReference type="InterPro" id="IPR000182">
    <property type="entry name" value="GNAT_dom"/>
</dbReference>
<protein>
    <recommendedName>
        <fullName evidence="1">N-acetyltransferase domain-containing protein</fullName>
    </recommendedName>
</protein>